<feature type="transmembrane region" description="Helical" evidence="6">
    <location>
        <begin position="244"/>
        <end position="269"/>
    </location>
</feature>
<keyword evidence="3 6" id="KW-0812">Transmembrane</keyword>
<dbReference type="InterPro" id="IPR027469">
    <property type="entry name" value="Cation_efflux_TMD_sf"/>
</dbReference>
<dbReference type="GO" id="GO:0005774">
    <property type="term" value="C:vacuolar membrane"/>
    <property type="evidence" value="ECO:0007669"/>
    <property type="project" value="UniProtKB-SubCell"/>
</dbReference>
<evidence type="ECO:0000256" key="4">
    <source>
        <dbReference type="ARBA" id="ARBA00022989"/>
    </source>
</evidence>
<dbReference type="AlphaFoldDB" id="A0AAQ3KFP4"/>
<dbReference type="Proteomes" id="UP001327560">
    <property type="component" value="Chromosome 5"/>
</dbReference>
<feature type="transmembrane region" description="Helical" evidence="6">
    <location>
        <begin position="323"/>
        <end position="344"/>
    </location>
</feature>
<evidence type="ECO:0000256" key="5">
    <source>
        <dbReference type="ARBA" id="ARBA00023136"/>
    </source>
</evidence>
<dbReference type="InterPro" id="IPR002524">
    <property type="entry name" value="Cation_efflux"/>
</dbReference>
<evidence type="ECO:0000256" key="2">
    <source>
        <dbReference type="ARBA" id="ARBA00022448"/>
    </source>
</evidence>
<dbReference type="EMBL" id="CP136894">
    <property type="protein sequence ID" value="WOL06485.1"/>
    <property type="molecule type" value="Genomic_DNA"/>
</dbReference>
<name>A0AAQ3KFP4_9LILI</name>
<evidence type="ECO:0000259" key="7">
    <source>
        <dbReference type="Pfam" id="PF01545"/>
    </source>
</evidence>
<sequence>MRSLRTAVVTLRRLRGDLSPVLRRSPSFPPFPSAVAADGSALAPLVSYLYAPPRACACREDKSEEVPSPGLDLLLHFPPSGSTDFRYSFLKTFGRGFSSSARLPEVDYSAVSKCFIRNYSLRVAKAKAKRAAFDDEHSQRAVTTALWCNFLVFSLKFGVWLQTSSHVMLAEVVHSVADFANQALLAYGLNSSKRAPDAIHPYGYSKERFVWSLISAVGIFCLGSGATIVHGFQNLWKAHPPENVHYAALVIGGSFLIEGASLLVAINAVKKGAAAEGMRVWDYIWRGHDPTSVAVMTEDGAAVTGLIIAAASLVAVNKTGNAIYDPIGSIIVGNLLGMVAIFLIQRNRHALIGRAIDNHDMEKVLKFLKSDPVVDALYDCKSEVIGPGFFRFKAEIDFNGVAVVQNYLKRTGREEWAKKFREAAKVADDTALLKMMAIYGEDVVEALGSEVDRLESEIQKIVPGIRHVDIEAHNPEGTLTVLPSS</sequence>
<keyword evidence="9" id="KW-1185">Reference proteome</keyword>
<evidence type="ECO:0000256" key="6">
    <source>
        <dbReference type="SAM" id="Phobius"/>
    </source>
</evidence>
<accession>A0AAQ3KFP4</accession>
<proteinExistence type="predicted"/>
<dbReference type="NCBIfam" id="TIGR01297">
    <property type="entry name" value="CDF"/>
    <property type="match status" value="1"/>
</dbReference>
<evidence type="ECO:0000313" key="8">
    <source>
        <dbReference type="EMBL" id="WOL06485.1"/>
    </source>
</evidence>
<dbReference type="SUPFAM" id="SSF161111">
    <property type="entry name" value="Cation efflux protein transmembrane domain-like"/>
    <property type="match status" value="1"/>
</dbReference>
<dbReference type="GO" id="GO:0008324">
    <property type="term" value="F:monoatomic cation transmembrane transporter activity"/>
    <property type="evidence" value="ECO:0007669"/>
    <property type="project" value="InterPro"/>
</dbReference>
<dbReference type="Gene3D" id="1.20.1510.10">
    <property type="entry name" value="Cation efflux protein transmembrane domain"/>
    <property type="match status" value="1"/>
</dbReference>
<evidence type="ECO:0000256" key="3">
    <source>
        <dbReference type="ARBA" id="ARBA00022692"/>
    </source>
</evidence>
<protein>
    <submittedName>
        <fullName evidence="8">Metal tolerance protein C4</fullName>
    </submittedName>
</protein>
<feature type="transmembrane region" description="Helical" evidence="6">
    <location>
        <begin position="300"/>
        <end position="317"/>
    </location>
</feature>
<dbReference type="InterPro" id="IPR058533">
    <property type="entry name" value="Cation_efflux_TM"/>
</dbReference>
<dbReference type="GO" id="GO:0006882">
    <property type="term" value="P:intracellular zinc ion homeostasis"/>
    <property type="evidence" value="ECO:0007669"/>
    <property type="project" value="TreeGrafter"/>
</dbReference>
<dbReference type="GO" id="GO:0006829">
    <property type="term" value="P:zinc ion transport"/>
    <property type="evidence" value="ECO:0007669"/>
    <property type="project" value="InterPro"/>
</dbReference>
<keyword evidence="2" id="KW-0813">Transport</keyword>
<dbReference type="PANTHER" id="PTHR13414">
    <property type="entry name" value="HUEL-CATION TRANSPORTER"/>
    <property type="match status" value="1"/>
</dbReference>
<comment type="subcellular location">
    <subcellularLocation>
        <location evidence="1">Membrane</location>
        <topology evidence="1">Multi-pass membrane protein</topology>
    </subcellularLocation>
</comment>
<organism evidence="8 9">
    <name type="scientific">Canna indica</name>
    <name type="common">Indian-shot</name>
    <dbReference type="NCBI Taxonomy" id="4628"/>
    <lineage>
        <taxon>Eukaryota</taxon>
        <taxon>Viridiplantae</taxon>
        <taxon>Streptophyta</taxon>
        <taxon>Embryophyta</taxon>
        <taxon>Tracheophyta</taxon>
        <taxon>Spermatophyta</taxon>
        <taxon>Magnoliopsida</taxon>
        <taxon>Liliopsida</taxon>
        <taxon>Zingiberales</taxon>
        <taxon>Cannaceae</taxon>
        <taxon>Canna</taxon>
    </lineage>
</organism>
<dbReference type="GO" id="GO:0005783">
    <property type="term" value="C:endoplasmic reticulum"/>
    <property type="evidence" value="ECO:0007669"/>
    <property type="project" value="TreeGrafter"/>
</dbReference>
<dbReference type="InterPro" id="IPR040177">
    <property type="entry name" value="SLC30A9"/>
</dbReference>
<evidence type="ECO:0000256" key="1">
    <source>
        <dbReference type="ARBA" id="ARBA00004141"/>
    </source>
</evidence>
<evidence type="ECO:0000313" key="9">
    <source>
        <dbReference type="Proteomes" id="UP001327560"/>
    </source>
</evidence>
<gene>
    <name evidence="8" type="ORF">Cni_G15219</name>
</gene>
<feature type="transmembrane region" description="Helical" evidence="6">
    <location>
        <begin position="209"/>
        <end position="232"/>
    </location>
</feature>
<dbReference type="PANTHER" id="PTHR13414:SF9">
    <property type="entry name" value="PROTON-COUPLED ZINC ANTIPORTER SLC30A9, MITOCHONDRIAL"/>
    <property type="match status" value="1"/>
</dbReference>
<keyword evidence="5 6" id="KW-0472">Membrane</keyword>
<dbReference type="Pfam" id="PF01545">
    <property type="entry name" value="Cation_efflux"/>
    <property type="match status" value="1"/>
</dbReference>
<keyword evidence="4 6" id="KW-1133">Transmembrane helix</keyword>
<feature type="domain" description="Cation efflux protein transmembrane" evidence="7">
    <location>
        <begin position="143"/>
        <end position="351"/>
    </location>
</feature>
<reference evidence="8 9" key="1">
    <citation type="submission" date="2023-10" db="EMBL/GenBank/DDBJ databases">
        <title>Chromosome-scale genome assembly provides insights into flower coloration mechanisms of Canna indica.</title>
        <authorList>
            <person name="Li C."/>
        </authorList>
    </citation>
    <scope>NUCLEOTIDE SEQUENCE [LARGE SCALE GENOMIC DNA]</scope>
    <source>
        <tissue evidence="8">Flower</tissue>
    </source>
</reference>